<evidence type="ECO:0000313" key="2">
    <source>
        <dbReference type="EMBL" id="KRG20853.1"/>
    </source>
</evidence>
<dbReference type="Pfam" id="PF16849">
    <property type="entry name" value="Glyco_transf_88"/>
    <property type="match status" value="1"/>
</dbReference>
<sequence>MLSGIQSILEAMGQLFLGESGYLLDLSRIGFIWFSDNPNEFMPAAHKLRLIQNRQRNPKMSFYFGYSSRYLSEQANQELAKFAAQLNLYLVDFDNDLKHAAKSSIDEAIYAIADEELSHAMKTTGGNLAAASDCVRSLERFLDICSNYIDCDVDFDFSQMPKFLRVKEPIIFPGRGLDFNLPGGLKVPSMSNYFIGAAVVSEYQLYLHPDAKEKLKDVKEAIREHYLQPHVKTLLLESAGSLSPFARQAGQLIKKLFEQSGNDIFKYRTLVNNLPNVYNAIKPLLLKDSVVKYSGPDAWFLLYKDDILFCRESQSLLELPNNLQRIVAAFENASELNNGMQDCFPQYDEPEQQIMGQLKGDLSWLPSGKSKLEAQSQKIEEAAKTFQKAIRSRI</sequence>
<dbReference type="STRING" id="295108.HT99x_02070"/>
<reference evidence="2" key="1">
    <citation type="submission" date="2015-09" db="EMBL/GenBank/DDBJ databases">
        <title>Draft Genome Sequences of Two Novel Amoeba-resistant Intranuclear Bacteria, Candidatus Berkiella cookevillensis and Candidatus Berkiella aquae.</title>
        <authorList>
            <person name="Mehari Y.T."/>
            <person name="Arivett B.A."/>
            <person name="Farone A.L."/>
            <person name="Gunderson J.H."/>
            <person name="Farone M.B."/>
        </authorList>
    </citation>
    <scope>NUCLEOTIDE SEQUENCE [LARGE SCALE GENOMIC DNA]</scope>
    <source>
        <strain evidence="2">HT99</strain>
    </source>
</reference>
<reference evidence="3" key="3">
    <citation type="submission" date="2021-06" db="EMBL/GenBank/DDBJ databases">
        <title>Genomic Description and Analysis of Intracellular Bacteria, Candidatus Berkiella cookevillensis and Candidatus Berkiella aquae.</title>
        <authorList>
            <person name="Kidane D.T."/>
            <person name="Mehari Y.T."/>
            <person name="Rice F.C."/>
            <person name="Arivett B.A."/>
            <person name="Farone A.L."/>
            <person name="Berk S.G."/>
            <person name="Farone M.B."/>
        </authorList>
    </citation>
    <scope>NUCLEOTIDE SEQUENCE</scope>
    <source>
        <strain evidence="3">HT99</strain>
    </source>
</reference>
<organism evidence="2">
    <name type="scientific">Candidatus Berkiella aquae</name>
    <dbReference type="NCBI Taxonomy" id="295108"/>
    <lineage>
        <taxon>Bacteria</taxon>
        <taxon>Pseudomonadati</taxon>
        <taxon>Pseudomonadota</taxon>
        <taxon>Gammaproteobacteria</taxon>
        <taxon>Candidatus Berkiellales</taxon>
        <taxon>Candidatus Berkiellaceae</taxon>
        <taxon>Candidatus Berkiella</taxon>
    </lineage>
</organism>
<gene>
    <name evidence="3" type="ORF">HT99x_007775</name>
    <name evidence="2" type="ORF">HT99x_02070</name>
</gene>
<dbReference type="EMBL" id="LKAJ01000008">
    <property type="protein sequence ID" value="KRG20853.1"/>
    <property type="molecule type" value="Genomic_DNA"/>
</dbReference>
<feature type="domain" description="Lgt1 glycosyltransferase" evidence="1">
    <location>
        <begin position="22"/>
        <end position="162"/>
    </location>
</feature>
<reference evidence="3" key="2">
    <citation type="journal article" date="2016" name="Genome Announc.">
        <title>Draft Genome Sequences of Two Novel Amoeba-Resistant Intranuclear Bacteria, 'Candidatus Berkiella cookevillensis' and 'Candidatus Berkiella aquae'.</title>
        <authorList>
            <person name="Mehari Y.T."/>
            <person name="Arivett B.A."/>
            <person name="Farone A.L."/>
            <person name="Gunderson J.H."/>
            <person name="Farone M.B."/>
        </authorList>
    </citation>
    <scope>NUCLEOTIDE SEQUENCE</scope>
    <source>
        <strain evidence="3">HT99</strain>
    </source>
</reference>
<dbReference type="Gene3D" id="3.90.550.20">
    <property type="match status" value="1"/>
</dbReference>
<evidence type="ECO:0000313" key="3">
    <source>
        <dbReference type="EMBL" id="MCS5711330.1"/>
    </source>
</evidence>
<dbReference type="RefSeq" id="WP_075066696.1">
    <property type="nucleotide sequence ID" value="NZ_LKAJ02000001.1"/>
</dbReference>
<keyword evidence="4" id="KW-1185">Reference proteome</keyword>
<dbReference type="Proteomes" id="UP000051497">
    <property type="component" value="Unassembled WGS sequence"/>
</dbReference>
<protein>
    <recommendedName>
        <fullName evidence="1">Lgt1 glycosyltransferase domain-containing protein</fullName>
    </recommendedName>
</protein>
<dbReference type="OrthoDB" id="5649302at2"/>
<comment type="caution">
    <text evidence="2">The sequence shown here is derived from an EMBL/GenBank/DDBJ whole genome shotgun (WGS) entry which is preliminary data.</text>
</comment>
<dbReference type="EMBL" id="LKAJ02000001">
    <property type="protein sequence ID" value="MCS5711330.1"/>
    <property type="molecule type" value="Genomic_DNA"/>
</dbReference>
<dbReference type="InterPro" id="IPR031757">
    <property type="entry name" value="Lgt1_Glycosyltransf"/>
</dbReference>
<proteinExistence type="predicted"/>
<evidence type="ECO:0000259" key="1">
    <source>
        <dbReference type="Pfam" id="PF16849"/>
    </source>
</evidence>
<accession>A0A0Q9YJL7</accession>
<name>A0A0Q9YJL7_9GAMM</name>
<evidence type="ECO:0000313" key="4">
    <source>
        <dbReference type="Proteomes" id="UP000051497"/>
    </source>
</evidence>
<dbReference type="AlphaFoldDB" id="A0A0Q9YJL7"/>